<proteinExistence type="predicted"/>
<reference evidence="3" key="1">
    <citation type="journal article" date="2017" name="Genome Biol.">
        <title>Comparative genomics reveals high biological diversity and specific adaptations in the industrially and medically important fungal genus Aspergillus.</title>
        <authorList>
            <person name="de Vries R.P."/>
            <person name="Riley R."/>
            <person name="Wiebenga A."/>
            <person name="Aguilar-Osorio G."/>
            <person name="Amillis S."/>
            <person name="Uchima C.A."/>
            <person name="Anderluh G."/>
            <person name="Asadollahi M."/>
            <person name="Askin M."/>
            <person name="Barry K."/>
            <person name="Battaglia E."/>
            <person name="Bayram O."/>
            <person name="Benocci T."/>
            <person name="Braus-Stromeyer S.A."/>
            <person name="Caldana C."/>
            <person name="Canovas D."/>
            <person name="Cerqueira G.C."/>
            <person name="Chen F."/>
            <person name="Chen W."/>
            <person name="Choi C."/>
            <person name="Clum A."/>
            <person name="Dos Santos R.A."/>
            <person name="Damasio A.R."/>
            <person name="Diallinas G."/>
            <person name="Emri T."/>
            <person name="Fekete E."/>
            <person name="Flipphi M."/>
            <person name="Freyberg S."/>
            <person name="Gallo A."/>
            <person name="Gournas C."/>
            <person name="Habgood R."/>
            <person name="Hainaut M."/>
            <person name="Harispe M.L."/>
            <person name="Henrissat B."/>
            <person name="Hilden K.S."/>
            <person name="Hope R."/>
            <person name="Hossain A."/>
            <person name="Karabika E."/>
            <person name="Karaffa L."/>
            <person name="Karanyi Z."/>
            <person name="Krasevec N."/>
            <person name="Kuo A."/>
            <person name="Kusch H."/>
            <person name="LaButti K."/>
            <person name="Lagendijk E.L."/>
            <person name="Lapidus A."/>
            <person name="Levasseur A."/>
            <person name="Lindquist E."/>
            <person name="Lipzen A."/>
            <person name="Logrieco A.F."/>
            <person name="MacCabe A."/>
            <person name="Maekelae M.R."/>
            <person name="Malavazi I."/>
            <person name="Melin P."/>
            <person name="Meyer V."/>
            <person name="Mielnichuk N."/>
            <person name="Miskei M."/>
            <person name="Molnar A.P."/>
            <person name="Mule G."/>
            <person name="Ngan C.Y."/>
            <person name="Orejas M."/>
            <person name="Orosz E."/>
            <person name="Ouedraogo J.P."/>
            <person name="Overkamp K.M."/>
            <person name="Park H.-S."/>
            <person name="Perrone G."/>
            <person name="Piumi F."/>
            <person name="Punt P.J."/>
            <person name="Ram A.F."/>
            <person name="Ramon A."/>
            <person name="Rauscher S."/>
            <person name="Record E."/>
            <person name="Riano-Pachon D.M."/>
            <person name="Robert V."/>
            <person name="Roehrig J."/>
            <person name="Ruller R."/>
            <person name="Salamov A."/>
            <person name="Salih N.S."/>
            <person name="Samson R.A."/>
            <person name="Sandor E."/>
            <person name="Sanguinetti M."/>
            <person name="Schuetze T."/>
            <person name="Sepcic K."/>
            <person name="Shelest E."/>
            <person name="Sherlock G."/>
            <person name="Sophianopoulou V."/>
            <person name="Squina F.M."/>
            <person name="Sun H."/>
            <person name="Susca A."/>
            <person name="Todd R.B."/>
            <person name="Tsang A."/>
            <person name="Unkles S.E."/>
            <person name="van de Wiele N."/>
            <person name="van Rossen-Uffink D."/>
            <person name="Oliveira J.V."/>
            <person name="Vesth T.C."/>
            <person name="Visser J."/>
            <person name="Yu J.-H."/>
            <person name="Zhou M."/>
            <person name="Andersen M.R."/>
            <person name="Archer D.B."/>
            <person name="Baker S.E."/>
            <person name="Benoit I."/>
            <person name="Brakhage A.A."/>
            <person name="Braus G.H."/>
            <person name="Fischer R."/>
            <person name="Frisvad J.C."/>
            <person name="Goldman G.H."/>
            <person name="Houbraken J."/>
            <person name="Oakley B."/>
            <person name="Pocsi I."/>
            <person name="Scazzocchio C."/>
            <person name="Seiboth B."/>
            <person name="vanKuyk P.A."/>
            <person name="Wortman J."/>
            <person name="Dyer P.S."/>
            <person name="Grigoriev I.V."/>
        </authorList>
    </citation>
    <scope>NUCLEOTIDE SEQUENCE [LARGE SCALE GENOMIC DNA]</scope>
    <source>
        <strain evidence="3">CBS 506.65</strain>
    </source>
</reference>
<feature type="region of interest" description="Disordered" evidence="1">
    <location>
        <begin position="1"/>
        <end position="38"/>
    </location>
</feature>
<protein>
    <recommendedName>
        <fullName evidence="4">Myb-like domain-containing protein</fullName>
    </recommendedName>
</protein>
<dbReference type="VEuPathDB" id="FungiDB:ASPZODRAFT_19642"/>
<dbReference type="GeneID" id="34613907"/>
<feature type="region of interest" description="Disordered" evidence="1">
    <location>
        <begin position="421"/>
        <end position="445"/>
    </location>
</feature>
<dbReference type="AlphaFoldDB" id="A0A1L9S7V2"/>
<accession>A0A1L9S7V2</accession>
<feature type="compositionally biased region" description="Low complexity" evidence="1">
    <location>
        <begin position="326"/>
        <end position="339"/>
    </location>
</feature>
<evidence type="ECO:0000256" key="1">
    <source>
        <dbReference type="SAM" id="MobiDB-lite"/>
    </source>
</evidence>
<feature type="compositionally biased region" description="Acidic residues" evidence="1">
    <location>
        <begin position="10"/>
        <end position="20"/>
    </location>
</feature>
<dbReference type="RefSeq" id="XP_022577748.1">
    <property type="nucleotide sequence ID" value="XM_022727443.1"/>
</dbReference>
<dbReference type="Proteomes" id="UP000184188">
    <property type="component" value="Unassembled WGS sequence"/>
</dbReference>
<sequence length="445" mass="49539">MSNYPLFPNPEDDATNEELDPFGSYGTGSPYPHIENPVSNEQEGLQALQAMHGMQGYQQSQLYVPSMSIANPHPSMFTPLPVGPVPFNDFSRGQPRGTSFHVENPSHSSTMIAGNALVAPFDPLLTPGLMYPASVIGLPHQHQPNNMTDHGSPSVDSHEIGLGSILSESIPAASLDIPNDLTSDIGDNKMMEPIGASSNAAEEVEESSGFQWDVVWEIVLLLLILRKAGFPELSEDQWREIALEMRNPKNWNGVRQHYRQVRVRVIASLNLDEEHAEILPKVPRSRQTSSMVCQNFCFHCDQAKQAAGNEKEVSNKRTRGNKPNDDAANGAAGDTAAKPAPKKGKNARKVPAFPHELQYFSYPNQVSDHGLRGFAPEFVNYRAYPSTWIWSDEALEKEVAERREKFKDLVAKPSNLPLPIRVHRARRKPKRKHPRRPRATIASRK</sequence>
<organism evidence="2 3">
    <name type="scientific">Penicilliopsis zonata CBS 506.65</name>
    <dbReference type="NCBI Taxonomy" id="1073090"/>
    <lineage>
        <taxon>Eukaryota</taxon>
        <taxon>Fungi</taxon>
        <taxon>Dikarya</taxon>
        <taxon>Ascomycota</taxon>
        <taxon>Pezizomycotina</taxon>
        <taxon>Eurotiomycetes</taxon>
        <taxon>Eurotiomycetidae</taxon>
        <taxon>Eurotiales</taxon>
        <taxon>Aspergillaceae</taxon>
        <taxon>Penicilliopsis</taxon>
    </lineage>
</organism>
<gene>
    <name evidence="2" type="ORF">ASPZODRAFT_19642</name>
</gene>
<evidence type="ECO:0000313" key="2">
    <source>
        <dbReference type="EMBL" id="OJJ43238.1"/>
    </source>
</evidence>
<evidence type="ECO:0000313" key="3">
    <source>
        <dbReference type="Proteomes" id="UP000184188"/>
    </source>
</evidence>
<keyword evidence="3" id="KW-1185">Reference proteome</keyword>
<evidence type="ECO:0008006" key="4">
    <source>
        <dbReference type="Google" id="ProtNLM"/>
    </source>
</evidence>
<dbReference type="EMBL" id="KV878353">
    <property type="protein sequence ID" value="OJJ43238.1"/>
    <property type="molecule type" value="Genomic_DNA"/>
</dbReference>
<feature type="region of interest" description="Disordered" evidence="1">
    <location>
        <begin position="307"/>
        <end position="347"/>
    </location>
</feature>
<name>A0A1L9S7V2_9EURO</name>